<sequence length="139" mass="16473">MEKRKDISGFKKPKDFSKAERKLIVDEYLRSNLTKKAIWKKHTGLEQEHGYILRWMRALGYEIPVKWRKLDTSKFDTMLNREVSTTLPGKHAQLEIAELKKALTESKLQVEGLQTMIEIAEEAYKIDIRKKYYTKRSIK</sequence>
<dbReference type="EMBL" id="AP035888">
    <property type="protein sequence ID" value="BFP68629.1"/>
    <property type="molecule type" value="Genomic_DNA"/>
</dbReference>
<organism evidence="2">
    <name type="scientific">Tenacibaculum sp. Pbs-1</name>
    <dbReference type="NCBI Taxonomy" id="3238748"/>
    <lineage>
        <taxon>Bacteria</taxon>
        <taxon>Pseudomonadati</taxon>
        <taxon>Bacteroidota</taxon>
        <taxon>Flavobacteriia</taxon>
        <taxon>Flavobacteriales</taxon>
        <taxon>Flavobacteriaceae</taxon>
        <taxon>Tenacibaculum</taxon>
    </lineage>
</organism>
<accession>A0AB33L3D5</accession>
<gene>
    <name evidence="2" type="ORF">Pbs1_19720</name>
</gene>
<dbReference type="AlphaFoldDB" id="A0AB33L3D5"/>
<proteinExistence type="predicted"/>
<name>A0AB33L3D5_9FLAO</name>
<evidence type="ECO:0000256" key="1">
    <source>
        <dbReference type="SAM" id="Coils"/>
    </source>
</evidence>
<keyword evidence="1" id="KW-0175">Coiled coil</keyword>
<protein>
    <recommendedName>
        <fullName evidence="3">Transposase</fullName>
    </recommendedName>
</protein>
<evidence type="ECO:0000313" key="2">
    <source>
        <dbReference type="EMBL" id="BFP68629.1"/>
    </source>
</evidence>
<reference evidence="2" key="1">
    <citation type="submission" date="2024-08" db="EMBL/GenBank/DDBJ databases">
        <title>Whole genome sequence of Tenacibaculum sp. strain pbs-1 associated with black-spot shell disease in Akoya pearl oysters.</title>
        <authorList>
            <person name="Sakatoku A."/>
            <person name="Suzuki T."/>
            <person name="Hatano K."/>
            <person name="Seki M."/>
            <person name="Tanaka D."/>
            <person name="Nakamura S."/>
            <person name="Suzuki N."/>
            <person name="Isshiki T."/>
        </authorList>
    </citation>
    <scope>NUCLEOTIDE SEQUENCE</scope>
    <source>
        <strain evidence="2">Pbs-1</strain>
    </source>
</reference>
<evidence type="ECO:0008006" key="3">
    <source>
        <dbReference type="Google" id="ProtNLM"/>
    </source>
</evidence>
<feature type="coiled-coil region" evidence="1">
    <location>
        <begin position="96"/>
        <end position="123"/>
    </location>
</feature>